<dbReference type="OrthoDB" id="9781724at2"/>
<dbReference type="eggNOG" id="COG4662">
    <property type="taxonomic scope" value="Bacteria"/>
</dbReference>
<keyword evidence="8" id="KW-1185">Reference proteome</keyword>
<comment type="similarity">
    <text evidence="5">Belongs to the binding-protein-dependent transport system permease family.</text>
</comment>
<dbReference type="CDD" id="cd06261">
    <property type="entry name" value="TM_PBP2"/>
    <property type="match status" value="1"/>
</dbReference>
<comment type="subcellular location">
    <subcellularLocation>
        <location evidence="1 5">Cell membrane</location>
        <topology evidence="1 5">Multi-pass membrane protein</topology>
    </subcellularLocation>
</comment>
<dbReference type="KEGG" id="dgg:DGI_0757"/>
<dbReference type="PANTHER" id="PTHR43632">
    <property type="entry name" value="PERMEASE COMPONENT OF TUNGSTATE ABC TRANSPORTER"/>
    <property type="match status" value="1"/>
</dbReference>
<dbReference type="GO" id="GO:0055085">
    <property type="term" value="P:transmembrane transport"/>
    <property type="evidence" value="ECO:0007669"/>
    <property type="project" value="InterPro"/>
</dbReference>
<dbReference type="InterPro" id="IPR035906">
    <property type="entry name" value="MetI-like_sf"/>
</dbReference>
<evidence type="ECO:0000256" key="4">
    <source>
        <dbReference type="ARBA" id="ARBA00023136"/>
    </source>
</evidence>
<dbReference type="Gene3D" id="1.10.3720.10">
    <property type="entry name" value="MetI-like"/>
    <property type="match status" value="1"/>
</dbReference>
<reference evidence="8" key="2">
    <citation type="submission" date="2013-07" db="EMBL/GenBank/DDBJ databases">
        <authorList>
            <person name="Morais-Silva F.O."/>
            <person name="Rezende A.M."/>
            <person name="Pimentel C."/>
            <person name="Resende D.M."/>
            <person name="Santos C.I."/>
            <person name="Clemente C."/>
            <person name="de Oliveira L.M."/>
            <person name="da Silva S.M."/>
            <person name="Costa D.A."/>
            <person name="Varela-Raposo A."/>
            <person name="Horacio E.C.A."/>
            <person name="Matos M."/>
            <person name="Flores O."/>
            <person name="Ruiz J.C."/>
            <person name="Rodrigues-Pousada C."/>
        </authorList>
    </citation>
    <scope>NUCLEOTIDE SEQUENCE [LARGE SCALE GENOMIC DNA]</scope>
    <source>
        <strain evidence="8">ATCC 19364 / DSM 1382 / NCIMB 9332 / VKM B-1759</strain>
    </source>
</reference>
<organism evidence="7 8">
    <name type="scientific">Megalodesulfovibrio gigas (strain ATCC 19364 / DSM 1382 / NCIMB 9332 / VKM B-1759)</name>
    <name type="common">Desulfovibrio gigas</name>
    <dbReference type="NCBI Taxonomy" id="1121448"/>
    <lineage>
        <taxon>Bacteria</taxon>
        <taxon>Pseudomonadati</taxon>
        <taxon>Thermodesulfobacteriota</taxon>
        <taxon>Desulfovibrionia</taxon>
        <taxon>Desulfovibrionales</taxon>
        <taxon>Desulfovibrionaceae</taxon>
        <taxon>Megalodesulfovibrio</taxon>
    </lineage>
</organism>
<dbReference type="NCBIfam" id="NF038017">
    <property type="entry name" value="ABC_perm1"/>
    <property type="match status" value="1"/>
</dbReference>
<feature type="domain" description="ABC transmembrane type-1" evidence="6">
    <location>
        <begin position="26"/>
        <end position="222"/>
    </location>
</feature>
<evidence type="ECO:0000259" key="6">
    <source>
        <dbReference type="PROSITE" id="PS50928"/>
    </source>
</evidence>
<gene>
    <name evidence="7" type="ORF">DGI_0757</name>
</gene>
<keyword evidence="4 5" id="KW-0472">Membrane</keyword>
<evidence type="ECO:0000256" key="5">
    <source>
        <dbReference type="RuleBase" id="RU363032"/>
    </source>
</evidence>
<feature type="transmembrane region" description="Helical" evidence="5">
    <location>
        <begin position="156"/>
        <end position="181"/>
    </location>
</feature>
<feature type="transmembrane region" description="Helical" evidence="5">
    <location>
        <begin position="30"/>
        <end position="53"/>
    </location>
</feature>
<feature type="transmembrane region" description="Helical" evidence="5">
    <location>
        <begin position="201"/>
        <end position="225"/>
    </location>
</feature>
<keyword evidence="2 5" id="KW-0812">Transmembrane</keyword>
<proteinExistence type="inferred from homology"/>
<dbReference type="PANTHER" id="PTHR43632:SF1">
    <property type="entry name" value="PERMEASE COMPONENT OF TUNGSTATE ABC TRANSPORTER"/>
    <property type="match status" value="1"/>
</dbReference>
<evidence type="ECO:0000313" key="8">
    <source>
        <dbReference type="Proteomes" id="UP000016587"/>
    </source>
</evidence>
<dbReference type="InterPro" id="IPR049783">
    <property type="entry name" value="ABC_perm_TupB-like"/>
</dbReference>
<evidence type="ECO:0000256" key="1">
    <source>
        <dbReference type="ARBA" id="ARBA00004651"/>
    </source>
</evidence>
<dbReference type="InterPro" id="IPR000515">
    <property type="entry name" value="MetI-like"/>
</dbReference>
<dbReference type="Proteomes" id="UP000016587">
    <property type="component" value="Chromosome"/>
</dbReference>
<dbReference type="Pfam" id="PF00528">
    <property type="entry name" value="BPD_transp_1"/>
    <property type="match status" value="1"/>
</dbReference>
<keyword evidence="3 5" id="KW-1133">Transmembrane helix</keyword>
<evidence type="ECO:0000256" key="2">
    <source>
        <dbReference type="ARBA" id="ARBA00022692"/>
    </source>
</evidence>
<dbReference type="GO" id="GO:0005886">
    <property type="term" value="C:plasma membrane"/>
    <property type="evidence" value="ECO:0007669"/>
    <property type="project" value="UniProtKB-SubCell"/>
</dbReference>
<reference evidence="7 8" key="1">
    <citation type="journal article" date="2013" name="J. Bacteriol.">
        <title>Roles of HynAB and Ech, the only two hydrogenases found in the model sulfate reducer Desulfovibrio gigas.</title>
        <authorList>
            <person name="Morais-Silva F.O."/>
            <person name="Santos C.I."/>
            <person name="Rodrigues R."/>
            <person name="Pereira I.A."/>
            <person name="Rodrigues-Pousada C."/>
        </authorList>
    </citation>
    <scope>NUCLEOTIDE SEQUENCE [LARGE SCALE GENOMIC DNA]</scope>
    <source>
        <strain evidence="8">ATCC 19364 / DSM 1382 / NCIMB 9332 / VKM B-1759</strain>
    </source>
</reference>
<protein>
    <submittedName>
        <fullName evidence="7">Putative binding-protein-dependent transport systems inner membrane component</fullName>
    </submittedName>
</protein>
<dbReference type="AlphaFoldDB" id="T2G963"/>
<evidence type="ECO:0000256" key="3">
    <source>
        <dbReference type="ARBA" id="ARBA00022989"/>
    </source>
</evidence>
<dbReference type="PATRIC" id="fig|1121448.10.peg.761"/>
<dbReference type="SUPFAM" id="SSF161098">
    <property type="entry name" value="MetI-like"/>
    <property type="match status" value="1"/>
</dbReference>
<dbReference type="RefSeq" id="WP_021759340.1">
    <property type="nucleotide sequence ID" value="NC_022444.1"/>
</dbReference>
<name>T2G963_MEGG1</name>
<accession>T2G963</accession>
<feature type="transmembrane region" description="Helical" evidence="5">
    <location>
        <begin position="65"/>
        <end position="85"/>
    </location>
</feature>
<sequence>MWFLAEGVQEGIRLLAEGHPETWSAISVSVGMSGAAMAISLALGTPLGFLLGFTTFPGKRLVRMLVETSLSIPTVVIGLLVYAFISRRGPLGDFGLLFTIEGMILGEVLLALPIVIALTAQSVESLDARLPVTLRTLGASPLQEAMTCLLEARHGLMLAGVTAFGRVFSEIGICMMLGGNIKWHTRTITTAIALETGKGEFAQGIALGLVLMCIALLVNIVLTWLRRRGEA</sequence>
<evidence type="ECO:0000313" key="7">
    <source>
        <dbReference type="EMBL" id="AGW12656.1"/>
    </source>
</evidence>
<feature type="transmembrane region" description="Helical" evidence="5">
    <location>
        <begin position="97"/>
        <end position="120"/>
    </location>
</feature>
<dbReference type="EMBL" id="CP006585">
    <property type="protein sequence ID" value="AGW12656.1"/>
    <property type="molecule type" value="Genomic_DNA"/>
</dbReference>
<keyword evidence="5" id="KW-0813">Transport</keyword>
<dbReference type="HOGENOM" id="CLU_016047_14_2_7"/>
<dbReference type="PROSITE" id="PS50928">
    <property type="entry name" value="ABC_TM1"/>
    <property type="match status" value="1"/>
</dbReference>
<dbReference type="STRING" id="1121448.DGI_0757"/>